<evidence type="ECO:0008006" key="4">
    <source>
        <dbReference type="Google" id="ProtNLM"/>
    </source>
</evidence>
<dbReference type="Proteomes" id="UP001144673">
    <property type="component" value="Chromosome 2"/>
</dbReference>
<feature type="transmembrane region" description="Helical" evidence="1">
    <location>
        <begin position="397"/>
        <end position="419"/>
    </location>
</feature>
<dbReference type="PANTHER" id="PTHR47685">
    <property type="entry name" value="MAGNESIUM TRANSPORT PROTEIN CORA"/>
    <property type="match status" value="1"/>
</dbReference>
<dbReference type="Pfam" id="PF01544">
    <property type="entry name" value="CorA"/>
    <property type="match status" value="1"/>
</dbReference>
<feature type="transmembrane region" description="Helical" evidence="1">
    <location>
        <begin position="363"/>
        <end position="385"/>
    </location>
</feature>
<comment type="caution">
    <text evidence="2">The sequence shown here is derived from an EMBL/GenBank/DDBJ whole genome shotgun (WGS) entry which is preliminary data.</text>
</comment>
<keyword evidence="1" id="KW-0472">Membrane</keyword>
<sequence>MKPLCTARFDKGQTKCAAVYMPYVAPAWHCFDMDCDPLLQHYVEHDCVIHEMRTLDEYFYHRCRLEDIGQTMEDRNGDQVLSRYAHKRLGAKDDRVLVNVGQLWVWIVDKDTIVTSATHRRDGEFDPVFTAALAALQKSIDAGGKSPQNSFEMANLVMTSCINLLHWQFKMNELPKWMNWLDPWENYGRIIRGKVQGLQKQEITWTLGTCETPLGEDAICISEIFVTVTAEAAAKEGRLYQKFIDKHKQVAECGRSSTQGGDSPSSPNDRIEAAQLFREIKDIRDELKMLRVIAESQRSVQKEFLVLASIQPQAGGFKDVVDDLLEMDKNIEVIETSVNRTLTLQQNATAIAQTDAAVYQGRILLLFTVVTIVFLPMSYFTSLFAVQIDTFLKTPPWAFGIMFGASSLISVTLAVYAFYSDNANALVKHTWERLNGVYRSFKEARDASDAAGGEQNLGDDRSALGLFNWMPKLGDYWQVFLRKLAWSRAVYWIHVRASHWRARLLAWWPFRASPDTTLPRVESTTPSGPSGSIERRPEKLRMRSLGMRLTPWAHEAVNAHGFTQFSSQVCRPRYNDCSGAKHWYHFVRRVGGTGDKAVWSAVMLLSYNIIFLQLFLSVQTAEESLVSLRAAQFVLEHEMRKEVLPSVIEVFRFRSSHKRPCLAEFNDVWAQHLVETQMCDKIVRHGDCCAFVIGIDVEPLEYMIECSEHIYLAICRILIAGATLSGLYNAPSYTSGPIEPSDDDLSDDQQEALLSFPAFCMRSEPGDDV</sequence>
<dbReference type="AlphaFoldDB" id="A0A9W8Q0V8"/>
<reference evidence="2" key="1">
    <citation type="journal article" date="2023" name="Access Microbiol">
        <title>De-novo genome assembly for Akanthomyces muscarius, a biocontrol agent of insect agricultural pests.</title>
        <authorList>
            <person name="Erdos Z."/>
            <person name="Studholme D.J."/>
            <person name="Raymond B."/>
            <person name="Sharma M."/>
        </authorList>
    </citation>
    <scope>NUCLEOTIDE SEQUENCE</scope>
    <source>
        <strain evidence="2">Ve6</strain>
    </source>
</reference>
<dbReference type="PANTHER" id="PTHR47685:SF1">
    <property type="entry name" value="MAGNESIUM TRANSPORT PROTEIN CORA"/>
    <property type="match status" value="1"/>
</dbReference>
<feature type="transmembrane region" description="Helical" evidence="1">
    <location>
        <begin position="597"/>
        <end position="616"/>
    </location>
</feature>
<gene>
    <name evidence="2" type="ORF">LMH87_003138</name>
</gene>
<evidence type="ECO:0000313" key="2">
    <source>
        <dbReference type="EMBL" id="KAJ4144248.1"/>
    </source>
</evidence>
<keyword evidence="3" id="KW-1185">Reference proteome</keyword>
<dbReference type="InterPro" id="IPR002523">
    <property type="entry name" value="MgTranspt_CorA/ZnTranspt_ZntB"/>
</dbReference>
<dbReference type="GO" id="GO:0046873">
    <property type="term" value="F:metal ion transmembrane transporter activity"/>
    <property type="evidence" value="ECO:0007669"/>
    <property type="project" value="InterPro"/>
</dbReference>
<dbReference type="InterPro" id="IPR050829">
    <property type="entry name" value="CorA_MIT"/>
</dbReference>
<keyword evidence="1" id="KW-0812">Transmembrane</keyword>
<proteinExistence type="predicted"/>
<evidence type="ECO:0000256" key="1">
    <source>
        <dbReference type="SAM" id="Phobius"/>
    </source>
</evidence>
<dbReference type="GO" id="GO:0016020">
    <property type="term" value="C:membrane"/>
    <property type="evidence" value="ECO:0007669"/>
    <property type="project" value="InterPro"/>
</dbReference>
<organism evidence="2 3">
    <name type="scientific">Akanthomyces muscarius</name>
    <name type="common">Entomopathogenic fungus</name>
    <name type="synonym">Lecanicillium muscarium</name>
    <dbReference type="NCBI Taxonomy" id="2231603"/>
    <lineage>
        <taxon>Eukaryota</taxon>
        <taxon>Fungi</taxon>
        <taxon>Dikarya</taxon>
        <taxon>Ascomycota</taxon>
        <taxon>Pezizomycotina</taxon>
        <taxon>Sordariomycetes</taxon>
        <taxon>Hypocreomycetidae</taxon>
        <taxon>Hypocreales</taxon>
        <taxon>Cordycipitaceae</taxon>
        <taxon>Akanthomyces</taxon>
    </lineage>
</organism>
<evidence type="ECO:0000313" key="3">
    <source>
        <dbReference type="Proteomes" id="UP001144673"/>
    </source>
</evidence>
<dbReference type="KEGG" id="amus:LMH87_003138"/>
<dbReference type="RefSeq" id="XP_056047918.1">
    <property type="nucleotide sequence ID" value="XM_056202517.1"/>
</dbReference>
<dbReference type="GeneID" id="80890297"/>
<dbReference type="Gene3D" id="1.20.58.340">
    <property type="entry name" value="Magnesium transport protein CorA, transmembrane region"/>
    <property type="match status" value="1"/>
</dbReference>
<keyword evidence="1" id="KW-1133">Transmembrane helix</keyword>
<dbReference type="EMBL" id="JAJHUN010000011">
    <property type="protein sequence ID" value="KAJ4144248.1"/>
    <property type="molecule type" value="Genomic_DNA"/>
</dbReference>
<protein>
    <recommendedName>
        <fullName evidence="4">Ankyrin repeat protein</fullName>
    </recommendedName>
</protein>
<accession>A0A9W8Q0V8</accession>
<name>A0A9W8Q0V8_AKAMU</name>